<accession>A0A9W8JZG4</accession>
<evidence type="ECO:0000313" key="3">
    <source>
        <dbReference type="Proteomes" id="UP001148786"/>
    </source>
</evidence>
<proteinExistence type="predicted"/>
<dbReference type="OrthoDB" id="2979028at2759"/>
<keyword evidence="3" id="KW-1185">Reference proteome</keyword>
<evidence type="ECO:0008006" key="4">
    <source>
        <dbReference type="Google" id="ProtNLM"/>
    </source>
</evidence>
<feature type="signal peptide" evidence="1">
    <location>
        <begin position="1"/>
        <end position="22"/>
    </location>
</feature>
<evidence type="ECO:0000313" key="2">
    <source>
        <dbReference type="EMBL" id="KAJ3505767.1"/>
    </source>
</evidence>
<dbReference type="EMBL" id="JANKHO010000845">
    <property type="protein sequence ID" value="KAJ3505767.1"/>
    <property type="molecule type" value="Genomic_DNA"/>
</dbReference>
<gene>
    <name evidence="2" type="ORF">NLJ89_g7246</name>
</gene>
<dbReference type="AlphaFoldDB" id="A0A9W8JZG4"/>
<dbReference type="Gene3D" id="1.20.1280.50">
    <property type="match status" value="1"/>
</dbReference>
<protein>
    <recommendedName>
        <fullName evidence="4">F-box domain-containing protein</fullName>
    </recommendedName>
</protein>
<evidence type="ECO:0000256" key="1">
    <source>
        <dbReference type="SAM" id="SignalP"/>
    </source>
</evidence>
<keyword evidence="1" id="KW-0732">Signal</keyword>
<feature type="chain" id="PRO_5040956983" description="F-box domain-containing protein" evidence="1">
    <location>
        <begin position="23"/>
        <end position="535"/>
    </location>
</feature>
<organism evidence="2 3">
    <name type="scientific">Agrocybe chaxingu</name>
    <dbReference type="NCBI Taxonomy" id="84603"/>
    <lineage>
        <taxon>Eukaryota</taxon>
        <taxon>Fungi</taxon>
        <taxon>Dikarya</taxon>
        <taxon>Basidiomycota</taxon>
        <taxon>Agaricomycotina</taxon>
        <taxon>Agaricomycetes</taxon>
        <taxon>Agaricomycetidae</taxon>
        <taxon>Agaricales</taxon>
        <taxon>Agaricineae</taxon>
        <taxon>Strophariaceae</taxon>
        <taxon>Agrocybe</taxon>
    </lineage>
</organism>
<name>A0A9W8JZG4_9AGAR</name>
<sequence length="535" mass="61163">MASASILQLREDILWFIFLLLADMEQDREIHDTVLYSSSQIPPYRALIALRRVSQVCSLWRRALVSSSSLWARAVDLDLLQQRTDHWRAEVVRRTGTAPLVIRGISDPGVSLISCGVFFSSFLRSNWERVRVFNIEGAIGETFMLPQMEFWSVLHQPAKQLEYFRLTFEIQEVPWLSQLRELRIVHWEGNAVDLTIPKMVQVLKGMYCLTSLTLQKAFTWTHQQVHNISQVISLPQLQHLAIEDTFTTCAGFLEFVHPSPQCCLHLRSYELPRPLGLVNPNSHSVSRCISNYFRQVSPTDLEVRLQSGRCSILESRISPIYAGTRNFAVDITPEYQDIPMPPFSNLSTNLHGFLNVLSPHPFSHITTLDIECAPFTHALSNANPEFLQFLLSFEALETLSTIFSTLDLVLNDLLACNVDLFPSLRSLRIREIITADLSGPHVETPFTLFFGSRAESGRPVEVLDLRPCGRKVKPMGFLDAFVGLTVRWRNVEEEDEEYTCGSGESEVLEHLDLRWIDRLQDAAKEWDSFEGWRGR</sequence>
<dbReference type="Proteomes" id="UP001148786">
    <property type="component" value="Unassembled WGS sequence"/>
</dbReference>
<reference evidence="2" key="1">
    <citation type="submission" date="2022-07" db="EMBL/GenBank/DDBJ databases">
        <title>Genome Sequence of Agrocybe chaxingu.</title>
        <authorList>
            <person name="Buettner E."/>
        </authorList>
    </citation>
    <scope>NUCLEOTIDE SEQUENCE</scope>
    <source>
        <strain evidence="2">MP-N11</strain>
    </source>
</reference>
<comment type="caution">
    <text evidence="2">The sequence shown here is derived from an EMBL/GenBank/DDBJ whole genome shotgun (WGS) entry which is preliminary data.</text>
</comment>